<evidence type="ECO:0000313" key="2">
    <source>
        <dbReference type="WBParaSite" id="ALUE_0000991001-mRNA-1"/>
    </source>
</evidence>
<name>A0A0M3I116_ASCLU</name>
<reference evidence="2" key="1">
    <citation type="submission" date="2017-02" db="UniProtKB">
        <authorList>
            <consortium name="WormBaseParasite"/>
        </authorList>
    </citation>
    <scope>IDENTIFICATION</scope>
</reference>
<accession>A0A0M3I116</accession>
<dbReference type="Proteomes" id="UP000036681">
    <property type="component" value="Unplaced"/>
</dbReference>
<protein>
    <submittedName>
        <fullName evidence="2">Alpha/beta hydrolase</fullName>
    </submittedName>
</protein>
<proteinExistence type="predicted"/>
<dbReference type="WBParaSite" id="ALUE_0000991001-mRNA-1">
    <property type="protein sequence ID" value="ALUE_0000991001-mRNA-1"/>
    <property type="gene ID" value="ALUE_0000991001"/>
</dbReference>
<organism evidence="1 2">
    <name type="scientific">Ascaris lumbricoides</name>
    <name type="common">Giant roundworm</name>
    <dbReference type="NCBI Taxonomy" id="6252"/>
    <lineage>
        <taxon>Eukaryota</taxon>
        <taxon>Metazoa</taxon>
        <taxon>Ecdysozoa</taxon>
        <taxon>Nematoda</taxon>
        <taxon>Chromadorea</taxon>
        <taxon>Rhabditida</taxon>
        <taxon>Spirurina</taxon>
        <taxon>Ascaridomorpha</taxon>
        <taxon>Ascaridoidea</taxon>
        <taxon>Ascarididae</taxon>
        <taxon>Ascaris</taxon>
    </lineage>
</organism>
<sequence length="79" mass="8732">MSSATTGIHPAFIEEHRLRSKDHLDLEFGRKFEEWLKVPSTLLLGQSEADSKAVVHSFFPEQTPNGQARADLGLITIAG</sequence>
<dbReference type="AlphaFoldDB" id="A0A0M3I116"/>
<evidence type="ECO:0000313" key="1">
    <source>
        <dbReference type="Proteomes" id="UP000036681"/>
    </source>
</evidence>
<keyword evidence="1" id="KW-1185">Reference proteome</keyword>